<feature type="transmembrane region" description="Helical" evidence="6">
    <location>
        <begin position="191"/>
        <end position="222"/>
    </location>
</feature>
<gene>
    <name evidence="9" type="primary">LOC18607380</name>
</gene>
<evidence type="ECO:0000256" key="3">
    <source>
        <dbReference type="ARBA" id="ARBA00022692"/>
    </source>
</evidence>
<dbReference type="InterPro" id="IPR037185">
    <property type="entry name" value="EmrE-like"/>
</dbReference>
<evidence type="ECO:0000256" key="1">
    <source>
        <dbReference type="ARBA" id="ARBA00004141"/>
    </source>
</evidence>
<name>A0AB32VVP6_THECC</name>
<feature type="domain" description="EamA" evidence="7">
    <location>
        <begin position="15"/>
        <end position="152"/>
    </location>
</feature>
<feature type="transmembrane region" description="Helical" evidence="6">
    <location>
        <begin position="138"/>
        <end position="156"/>
    </location>
</feature>
<dbReference type="GO" id="GO:0016020">
    <property type="term" value="C:membrane"/>
    <property type="evidence" value="ECO:0007669"/>
    <property type="project" value="UniProtKB-SubCell"/>
</dbReference>
<evidence type="ECO:0000259" key="7">
    <source>
        <dbReference type="Pfam" id="PF00892"/>
    </source>
</evidence>
<protein>
    <recommendedName>
        <fullName evidence="6">WAT1-related protein</fullName>
    </recommendedName>
</protein>
<keyword evidence="3 6" id="KW-0812">Transmembrane</keyword>
<evidence type="ECO:0000256" key="5">
    <source>
        <dbReference type="ARBA" id="ARBA00023136"/>
    </source>
</evidence>
<evidence type="ECO:0000256" key="6">
    <source>
        <dbReference type="RuleBase" id="RU363077"/>
    </source>
</evidence>
<dbReference type="SUPFAM" id="SSF103481">
    <property type="entry name" value="Multidrug resistance efflux transporter EmrE"/>
    <property type="match status" value="2"/>
</dbReference>
<dbReference type="GeneID" id="18607380"/>
<comment type="subcellular location">
    <subcellularLocation>
        <location evidence="1 6">Membrane</location>
        <topology evidence="1 6">Multi-pass membrane protein</topology>
    </subcellularLocation>
</comment>
<dbReference type="Gramene" id="Tc02v2_t003330.2">
    <property type="protein sequence ID" value="Tc02v2_p003330.2"/>
    <property type="gene ID" value="Tc02v2_g003330"/>
</dbReference>
<comment type="similarity">
    <text evidence="2 6">Belongs to the drug/metabolite transporter (DMT) superfamily. Plant drug/metabolite exporter (P-DME) (TC 2.A.7.4) family.</text>
</comment>
<organism evidence="8 9">
    <name type="scientific">Theobroma cacao</name>
    <name type="common">Cacao</name>
    <name type="synonym">Cocoa</name>
    <dbReference type="NCBI Taxonomy" id="3641"/>
    <lineage>
        <taxon>Eukaryota</taxon>
        <taxon>Viridiplantae</taxon>
        <taxon>Streptophyta</taxon>
        <taxon>Embryophyta</taxon>
        <taxon>Tracheophyta</taxon>
        <taxon>Spermatophyta</taxon>
        <taxon>Magnoliopsida</taxon>
        <taxon>eudicotyledons</taxon>
        <taxon>Gunneridae</taxon>
        <taxon>Pentapetalae</taxon>
        <taxon>rosids</taxon>
        <taxon>malvids</taxon>
        <taxon>Malvales</taxon>
        <taxon>Malvaceae</taxon>
        <taxon>Byttnerioideae</taxon>
        <taxon>Theobroma</taxon>
    </lineage>
</organism>
<accession>A0AB32VVP6</accession>
<evidence type="ECO:0000313" key="9">
    <source>
        <dbReference type="RefSeq" id="XP_017970566.1"/>
    </source>
</evidence>
<dbReference type="Proteomes" id="UP000694886">
    <property type="component" value="Chromosome 2"/>
</dbReference>
<feature type="transmembrane region" description="Helical" evidence="6">
    <location>
        <begin position="43"/>
        <end position="63"/>
    </location>
</feature>
<dbReference type="AlphaFoldDB" id="A0AB32VVP6"/>
<keyword evidence="4 6" id="KW-1133">Transmembrane helix</keyword>
<evidence type="ECO:0000313" key="8">
    <source>
        <dbReference type="Proteomes" id="UP000694886"/>
    </source>
</evidence>
<reference evidence="8" key="1">
    <citation type="journal article" date="1997" name="Nucleic Acids Res.">
        <title>tRNAscan-SE: a program for improved detection of transfer RNA genes in genomic sequence.</title>
        <authorList>
            <person name="Lowe T.M."/>
            <person name="Eddy S.R."/>
        </authorList>
    </citation>
    <scope>NUCLEOTIDE SEQUENCE [LARGE SCALE GENOMIC DNA]</scope>
    <source>
        <strain evidence="8">r\B97-61/B2</strain>
    </source>
</reference>
<feature type="transmembrane region" description="Helical" evidence="6">
    <location>
        <begin position="234"/>
        <end position="255"/>
    </location>
</feature>
<feature type="transmembrane region" description="Helical" evidence="6">
    <location>
        <begin position="12"/>
        <end position="31"/>
    </location>
</feature>
<evidence type="ECO:0000256" key="2">
    <source>
        <dbReference type="ARBA" id="ARBA00007635"/>
    </source>
</evidence>
<dbReference type="RefSeq" id="XP_017970566.1">
    <property type="nucleotide sequence ID" value="XM_018115077.1"/>
</dbReference>
<dbReference type="InterPro" id="IPR000620">
    <property type="entry name" value="EamA_dom"/>
</dbReference>
<feature type="transmembrane region" description="Helical" evidence="6">
    <location>
        <begin position="75"/>
        <end position="94"/>
    </location>
</feature>
<dbReference type="GO" id="GO:0022857">
    <property type="term" value="F:transmembrane transporter activity"/>
    <property type="evidence" value="ECO:0007669"/>
    <property type="project" value="InterPro"/>
</dbReference>
<feature type="transmembrane region" description="Helical" evidence="6">
    <location>
        <begin position="261"/>
        <end position="280"/>
    </location>
</feature>
<reference evidence="9" key="2">
    <citation type="submission" date="2025-08" db="UniProtKB">
        <authorList>
            <consortium name="RefSeq"/>
        </authorList>
    </citation>
    <scope>IDENTIFICATION</scope>
</reference>
<proteinExistence type="inferred from homology"/>
<feature type="transmembrane region" description="Helical" evidence="6">
    <location>
        <begin position="100"/>
        <end position="126"/>
    </location>
</feature>
<sequence length="324" mass="35205">MGKIGNLIHGLKPPMLMVLSQVMFAGVNVMYKFAANDGMNLRIIIAYRFMFATAVMVPLALILERKSLGEINGMVLFYAFLCGLFGGAVGQNLYLQSLVYTSATFVSAMINLAPAITFILAIFFKLEKLDLGTVAGKAKVLGTLLGIGGAMVFTFYKGVEINIWSTHVNLLHHHQQSTGGPGPSSNDPGRFILGAFLGLLSCISFALWLIIQGIMGSAFMVFLVSWGIRLRGPLYASIFNPLGLVFVAIAGSLILDEKLHMGSILGGILIVCGLYVVLWGKAKEMKQNTRLVPATHESERTQEVDQIENKERAEAVPHNITIQP</sequence>
<dbReference type="PANTHER" id="PTHR31218">
    <property type="entry name" value="WAT1-RELATED PROTEIN"/>
    <property type="match status" value="1"/>
</dbReference>
<keyword evidence="5 6" id="KW-0472">Membrane</keyword>
<evidence type="ECO:0000256" key="4">
    <source>
        <dbReference type="ARBA" id="ARBA00022989"/>
    </source>
</evidence>
<dbReference type="Pfam" id="PF00892">
    <property type="entry name" value="EamA"/>
    <property type="match status" value="1"/>
</dbReference>
<dbReference type="InterPro" id="IPR030184">
    <property type="entry name" value="WAT1-related"/>
</dbReference>